<evidence type="ECO:0000313" key="2">
    <source>
        <dbReference type="EMBL" id="KAF3532854.1"/>
    </source>
</evidence>
<organism evidence="2 3">
    <name type="scientific">Brassica cretica</name>
    <name type="common">Mustard</name>
    <dbReference type="NCBI Taxonomy" id="69181"/>
    <lineage>
        <taxon>Eukaryota</taxon>
        <taxon>Viridiplantae</taxon>
        <taxon>Streptophyta</taxon>
        <taxon>Embryophyta</taxon>
        <taxon>Tracheophyta</taxon>
        <taxon>Spermatophyta</taxon>
        <taxon>Magnoliopsida</taxon>
        <taxon>eudicotyledons</taxon>
        <taxon>Gunneridae</taxon>
        <taxon>Pentapetalae</taxon>
        <taxon>rosids</taxon>
        <taxon>malvids</taxon>
        <taxon>Brassicales</taxon>
        <taxon>Brassicaceae</taxon>
        <taxon>Brassiceae</taxon>
        <taxon>Brassica</taxon>
    </lineage>
</organism>
<proteinExistence type="predicted"/>
<feature type="compositionally biased region" description="Polar residues" evidence="1">
    <location>
        <begin position="70"/>
        <end position="79"/>
    </location>
</feature>
<evidence type="ECO:0000313" key="3">
    <source>
        <dbReference type="Proteomes" id="UP000266723"/>
    </source>
</evidence>
<evidence type="ECO:0000256" key="1">
    <source>
        <dbReference type="SAM" id="MobiDB-lite"/>
    </source>
</evidence>
<feature type="compositionally biased region" description="Polar residues" evidence="1">
    <location>
        <begin position="1"/>
        <end position="16"/>
    </location>
</feature>
<accession>A0ABQ7BJL8</accession>
<dbReference type="EMBL" id="QGKV02001507">
    <property type="protein sequence ID" value="KAF3532854.1"/>
    <property type="molecule type" value="Genomic_DNA"/>
</dbReference>
<comment type="caution">
    <text evidence="2">The sequence shown here is derived from an EMBL/GenBank/DDBJ whole genome shotgun (WGS) entry which is preliminary data.</text>
</comment>
<keyword evidence="3" id="KW-1185">Reference proteome</keyword>
<feature type="region of interest" description="Disordered" evidence="1">
    <location>
        <begin position="1"/>
        <end position="95"/>
    </location>
</feature>
<dbReference type="Proteomes" id="UP000266723">
    <property type="component" value="Unassembled WGS sequence"/>
</dbReference>
<gene>
    <name evidence="2" type="ORF">DY000_02036952</name>
</gene>
<name>A0ABQ7BJL8_BRACR</name>
<sequence>MQPLASHQESVLLSSDETLRDEGKVANSEETNLKEDKILESNGIGQQGDEASGEDKILGAEDSSFDGTDATENITSQSHPEADLMLDVQSDPSLW</sequence>
<reference evidence="2 3" key="1">
    <citation type="journal article" date="2020" name="BMC Genomics">
        <title>Intraspecific diversification of the crop wild relative Brassica cretica Lam. using demographic model selection.</title>
        <authorList>
            <person name="Kioukis A."/>
            <person name="Michalopoulou V.A."/>
            <person name="Briers L."/>
            <person name="Pirintsos S."/>
            <person name="Studholme D.J."/>
            <person name="Pavlidis P."/>
            <person name="Sarris P.F."/>
        </authorList>
    </citation>
    <scope>NUCLEOTIDE SEQUENCE [LARGE SCALE GENOMIC DNA]</scope>
    <source>
        <strain evidence="3">cv. PFS-1207/04</strain>
    </source>
</reference>
<protein>
    <submittedName>
        <fullName evidence="2">Uncharacterized protein</fullName>
    </submittedName>
</protein>